<keyword evidence="1" id="KW-0472">Membrane</keyword>
<evidence type="ECO:0000313" key="2">
    <source>
        <dbReference type="EMBL" id="TDR44882.1"/>
    </source>
</evidence>
<accession>A0A4R6Z068</accession>
<dbReference type="RefSeq" id="WP_133818401.1">
    <property type="nucleotide sequence ID" value="NZ_SNZH01000005.1"/>
</dbReference>
<dbReference type="OrthoDB" id="6016419at2"/>
<keyword evidence="1" id="KW-0812">Transmembrane</keyword>
<dbReference type="EMBL" id="SNZH01000005">
    <property type="protein sequence ID" value="TDR44882.1"/>
    <property type="molecule type" value="Genomic_DNA"/>
</dbReference>
<dbReference type="AlphaFoldDB" id="A0A4R6Z068"/>
<feature type="transmembrane region" description="Helical" evidence="1">
    <location>
        <begin position="210"/>
        <end position="236"/>
    </location>
</feature>
<name>A0A4R6Z068_9GAMM</name>
<feature type="transmembrane region" description="Helical" evidence="1">
    <location>
        <begin position="248"/>
        <end position="270"/>
    </location>
</feature>
<dbReference type="InterPro" id="IPR021913">
    <property type="entry name" value="DUF3526"/>
</dbReference>
<keyword evidence="3" id="KW-1185">Reference proteome</keyword>
<feature type="transmembrane region" description="Helical" evidence="1">
    <location>
        <begin position="276"/>
        <end position="297"/>
    </location>
</feature>
<comment type="caution">
    <text evidence="2">The sequence shown here is derived from an EMBL/GenBank/DDBJ whole genome shotgun (WGS) entry which is preliminary data.</text>
</comment>
<proteinExistence type="predicted"/>
<evidence type="ECO:0000313" key="3">
    <source>
        <dbReference type="Proteomes" id="UP000295293"/>
    </source>
</evidence>
<dbReference type="Pfam" id="PF12040">
    <property type="entry name" value="DUF3526"/>
    <property type="match status" value="1"/>
</dbReference>
<evidence type="ECO:0000256" key="1">
    <source>
        <dbReference type="SAM" id="Phobius"/>
    </source>
</evidence>
<dbReference type="Proteomes" id="UP000295293">
    <property type="component" value="Unassembled WGS sequence"/>
</dbReference>
<organism evidence="2 3">
    <name type="scientific">Tahibacter aquaticus</name>
    <dbReference type="NCBI Taxonomy" id="520092"/>
    <lineage>
        <taxon>Bacteria</taxon>
        <taxon>Pseudomonadati</taxon>
        <taxon>Pseudomonadota</taxon>
        <taxon>Gammaproteobacteria</taxon>
        <taxon>Lysobacterales</taxon>
        <taxon>Rhodanobacteraceae</taxon>
        <taxon>Tahibacter</taxon>
    </lineage>
</organism>
<protein>
    <submittedName>
        <fullName evidence="2">ABC-2 type transport system permease protein</fullName>
    </submittedName>
</protein>
<sequence length="509" mass="55251">MNATEFILPHVETAAGQPAPWRALFAWEWRCIGRNPLLWAVSGLVALAFCVGAWSGGGLQQAQQQAQQRQAEADAAWMRETLARVKAYARPAAQPAPYWQDPSDLAGFSRYQLRQHAYKPVLPLAALAVGGSDLAPSRWPVKLETPFGLEPGYDFESPRGLALGRFDLGFAIVGVLPLALIVLVALLATLERDRGMLRLIAAQAIHPRLWLGVRLLALAAWLLPLLALALSLALLLGGADLAAAWPEFLAAQALLAAYVLFWLALAAVVLSAWPGASAALGGLLSAWLLFALGLPLLGKLAADAWLPLPSRVLYVDAQRRIDDALNQQRDSVLTRAFRADPLLAPHIDRIAGLDYATRMSFLAPVREQQLQDWPDRFAQARAARERLGQAAGLIAVPLGLESALAVLAGTDAARQARYEAQVRAYQLQLRDWFSTRIRREIAAPTPRPAGSYARLNFTAHADIPAFAPADEPAAARVRAVLPLLAWLLAAAALLGAIAGWRLRRWPKEL</sequence>
<feature type="transmembrane region" description="Helical" evidence="1">
    <location>
        <begin position="483"/>
        <end position="502"/>
    </location>
</feature>
<dbReference type="PANTHER" id="PTHR43471">
    <property type="entry name" value="ABC TRANSPORTER PERMEASE"/>
    <property type="match status" value="1"/>
</dbReference>
<reference evidence="2 3" key="1">
    <citation type="submission" date="2019-03" db="EMBL/GenBank/DDBJ databases">
        <title>Genomic Encyclopedia of Type Strains, Phase IV (KMG-IV): sequencing the most valuable type-strain genomes for metagenomic binning, comparative biology and taxonomic classification.</title>
        <authorList>
            <person name="Goeker M."/>
        </authorList>
    </citation>
    <scope>NUCLEOTIDE SEQUENCE [LARGE SCALE GENOMIC DNA]</scope>
    <source>
        <strain evidence="2 3">DSM 21667</strain>
    </source>
</reference>
<keyword evidence="1" id="KW-1133">Transmembrane helix</keyword>
<feature type="transmembrane region" description="Helical" evidence="1">
    <location>
        <begin position="168"/>
        <end position="190"/>
    </location>
</feature>
<gene>
    <name evidence="2" type="ORF">DFR29_10563</name>
</gene>